<dbReference type="InterPro" id="IPR017455">
    <property type="entry name" value="Znf_FYVE-rel"/>
</dbReference>
<dbReference type="GO" id="GO:0016197">
    <property type="term" value="P:endosomal transport"/>
    <property type="evidence" value="ECO:0007669"/>
    <property type="project" value="TreeGrafter"/>
</dbReference>
<dbReference type="GO" id="GO:0008270">
    <property type="term" value="F:zinc ion binding"/>
    <property type="evidence" value="ECO:0007669"/>
    <property type="project" value="UniProtKB-KW"/>
</dbReference>
<dbReference type="Gene3D" id="4.10.720.10">
    <property type="entry name" value="Smad anchor for receptor activation, Smad-binding domain"/>
    <property type="match status" value="1"/>
</dbReference>
<feature type="region of interest" description="Disordered" evidence="5">
    <location>
        <begin position="387"/>
        <end position="420"/>
    </location>
</feature>
<dbReference type="InterPro" id="IPR024608">
    <property type="entry name" value="SARA-like_SBD"/>
</dbReference>
<dbReference type="FunCoup" id="A0A6P6YJM2">
    <property type="interactions" value="1237"/>
</dbReference>
<feature type="compositionally biased region" description="Low complexity" evidence="5">
    <location>
        <begin position="631"/>
        <end position="646"/>
    </location>
</feature>
<keyword evidence="2 4" id="KW-0863">Zinc-finger</keyword>
<dbReference type="InterPro" id="IPR011011">
    <property type="entry name" value="Znf_FYVE_PHD"/>
</dbReference>
<dbReference type="Gene3D" id="3.30.40.10">
    <property type="entry name" value="Zinc/RING finger domain, C3HC4 (zinc finger)"/>
    <property type="match status" value="1"/>
</dbReference>
<dbReference type="FunFam" id="3.30.40.10:FF:000084">
    <property type="entry name" value="Zinc finger, FYVE domain-containing 9b"/>
    <property type="match status" value="1"/>
</dbReference>
<feature type="compositionally biased region" description="Low complexity" evidence="5">
    <location>
        <begin position="528"/>
        <end position="546"/>
    </location>
</feature>
<dbReference type="KEGG" id="dpte:113799325"/>
<organism evidence="7 8">
    <name type="scientific">Dermatophagoides pteronyssinus</name>
    <name type="common">European house dust mite</name>
    <dbReference type="NCBI Taxonomy" id="6956"/>
    <lineage>
        <taxon>Eukaryota</taxon>
        <taxon>Metazoa</taxon>
        <taxon>Ecdysozoa</taxon>
        <taxon>Arthropoda</taxon>
        <taxon>Chelicerata</taxon>
        <taxon>Arachnida</taxon>
        <taxon>Acari</taxon>
        <taxon>Acariformes</taxon>
        <taxon>Sarcoptiformes</taxon>
        <taxon>Astigmata</taxon>
        <taxon>Psoroptidia</taxon>
        <taxon>Analgoidea</taxon>
        <taxon>Pyroglyphidae</taxon>
        <taxon>Dermatophagoidinae</taxon>
        <taxon>Dermatophagoides</taxon>
    </lineage>
</organism>
<evidence type="ECO:0000256" key="5">
    <source>
        <dbReference type="SAM" id="MobiDB-lite"/>
    </source>
</evidence>
<dbReference type="SMART" id="SM01422">
    <property type="entry name" value="SARA"/>
    <property type="match status" value="1"/>
</dbReference>
<gene>
    <name evidence="8" type="primary">LOC113799325</name>
</gene>
<dbReference type="InterPro" id="IPR013083">
    <property type="entry name" value="Znf_RING/FYVE/PHD"/>
</dbReference>
<evidence type="ECO:0000256" key="2">
    <source>
        <dbReference type="ARBA" id="ARBA00022771"/>
    </source>
</evidence>
<evidence type="ECO:0000313" key="7">
    <source>
        <dbReference type="Proteomes" id="UP000515146"/>
    </source>
</evidence>
<feature type="region of interest" description="Disordered" evidence="5">
    <location>
        <begin position="588"/>
        <end position="650"/>
    </location>
</feature>
<accession>A0A6P6YJM2</accession>
<dbReference type="SMART" id="SM01421">
    <property type="entry name" value="DUF3480"/>
    <property type="match status" value="1"/>
</dbReference>
<feature type="compositionally biased region" description="Polar residues" evidence="5">
    <location>
        <begin position="387"/>
        <end position="408"/>
    </location>
</feature>
<feature type="region of interest" description="Disordered" evidence="5">
    <location>
        <begin position="528"/>
        <end position="560"/>
    </location>
</feature>
<reference evidence="8" key="1">
    <citation type="submission" date="2025-08" db="UniProtKB">
        <authorList>
            <consortium name="RefSeq"/>
        </authorList>
    </citation>
    <scope>IDENTIFICATION</scope>
    <source>
        <strain evidence="8">Airmid</strain>
    </source>
</reference>
<feature type="compositionally biased region" description="Basic and acidic residues" evidence="5">
    <location>
        <begin position="354"/>
        <end position="364"/>
    </location>
</feature>
<name>A0A6P6YJM2_DERPT</name>
<dbReference type="PANTHER" id="PTHR46319">
    <property type="entry name" value="ZINC FINGER FYVE DOMAIN-CONTAINING PROTEIN"/>
    <property type="match status" value="1"/>
</dbReference>
<dbReference type="Pfam" id="PF01363">
    <property type="entry name" value="FYVE"/>
    <property type="match status" value="1"/>
</dbReference>
<feature type="compositionally biased region" description="Polar residues" evidence="5">
    <location>
        <begin position="261"/>
        <end position="275"/>
    </location>
</feature>
<feature type="region of interest" description="Disordered" evidence="5">
    <location>
        <begin position="141"/>
        <end position="160"/>
    </location>
</feature>
<dbReference type="OMA" id="GVLIHRH"/>
<keyword evidence="7" id="KW-1185">Reference proteome</keyword>
<dbReference type="RefSeq" id="XP_027205738.1">
    <property type="nucleotide sequence ID" value="XM_027349937.1"/>
</dbReference>
<dbReference type="Proteomes" id="UP000515146">
    <property type="component" value="Unplaced"/>
</dbReference>
<proteinExistence type="predicted"/>
<dbReference type="InParanoid" id="A0A6P6YJM2"/>
<dbReference type="SMART" id="SM00064">
    <property type="entry name" value="FYVE"/>
    <property type="match status" value="1"/>
</dbReference>
<feature type="domain" description="FYVE-type" evidence="6">
    <location>
        <begin position="453"/>
        <end position="512"/>
    </location>
</feature>
<evidence type="ECO:0000256" key="4">
    <source>
        <dbReference type="PROSITE-ProRule" id="PRU00091"/>
    </source>
</evidence>
<dbReference type="CDD" id="cd15729">
    <property type="entry name" value="FYVE_endofin"/>
    <property type="match status" value="1"/>
</dbReference>
<evidence type="ECO:0000313" key="8">
    <source>
        <dbReference type="RefSeq" id="XP_027205738.1"/>
    </source>
</evidence>
<feature type="region of interest" description="Disordered" evidence="5">
    <location>
        <begin position="261"/>
        <end position="283"/>
    </location>
</feature>
<dbReference type="InterPro" id="IPR022557">
    <property type="entry name" value="SARA-like_C"/>
</dbReference>
<dbReference type="GeneID" id="113799325"/>
<feature type="region of interest" description="Disordered" evidence="5">
    <location>
        <begin position="348"/>
        <end position="375"/>
    </location>
</feature>
<dbReference type="SUPFAM" id="SSF57903">
    <property type="entry name" value="FYVE/PHD zinc finger"/>
    <property type="match status" value="1"/>
</dbReference>
<feature type="compositionally biased region" description="Acidic residues" evidence="5">
    <location>
        <begin position="144"/>
        <end position="156"/>
    </location>
</feature>
<dbReference type="Gene3D" id="3.30.500.40">
    <property type="match status" value="1"/>
</dbReference>
<dbReference type="Pfam" id="PF11979">
    <property type="entry name" value="SARA_C"/>
    <property type="match status" value="1"/>
</dbReference>
<dbReference type="CTD" id="44263"/>
<evidence type="ECO:0000259" key="6">
    <source>
        <dbReference type="PROSITE" id="PS50178"/>
    </source>
</evidence>
<dbReference type="Pfam" id="PF11409">
    <property type="entry name" value="SARA"/>
    <property type="match status" value="1"/>
</dbReference>
<evidence type="ECO:0000256" key="1">
    <source>
        <dbReference type="ARBA" id="ARBA00022723"/>
    </source>
</evidence>
<dbReference type="InterPro" id="IPR037145">
    <property type="entry name" value="SARA_Smad-bd_sf"/>
</dbReference>
<dbReference type="Gene3D" id="3.30.1360.220">
    <property type="entry name" value="Domain of unknown function (DUF3480), N-terminal subdomain"/>
    <property type="match status" value="2"/>
</dbReference>
<dbReference type="AlphaFoldDB" id="A0A6P6YJM2"/>
<feature type="compositionally biased region" description="Low complexity" evidence="5">
    <location>
        <begin position="592"/>
        <end position="606"/>
    </location>
</feature>
<dbReference type="PANTHER" id="PTHR46319:SF3">
    <property type="entry name" value="ZINC FINGER FYVE DOMAIN-CONTAINING PROTEIN"/>
    <property type="match status" value="1"/>
</dbReference>
<keyword evidence="1" id="KW-0479">Metal-binding</keyword>
<dbReference type="PROSITE" id="PS50178">
    <property type="entry name" value="ZF_FYVE"/>
    <property type="match status" value="1"/>
</dbReference>
<evidence type="ECO:0000256" key="3">
    <source>
        <dbReference type="ARBA" id="ARBA00022833"/>
    </source>
</evidence>
<dbReference type="OrthoDB" id="5872154at2759"/>
<sequence>MDKYVIDLDKVLDELELNDNYDGNDSNNRQSNVQYDSTNNLIIDLNDADFSIHSKPPKFLISNSSPSSPLSNSNDVLVEPNNNIEILNKSNQKPEYDSCLTDHKIDDDDKVINDDLSVIEHTNVDSKKSTQSEIIHQIDQISNDNEEQQNIDENDNSESKHSNCLINEKQTCDNECNLVSNENISDQVVLDDQKIDVINLVDESTTNELQITSEENVDKPIDHCEKNKNDLDENTIGAMSEEDLDRYLGDLNDDLEEFENNTSITNDSQPAQQSEPPDRSINENKDEQLVQQEIKQNDSILIENGDNQAAIKTSKNNNSESEITIKSELIANNNDDEDNVDENEYWSRKLGLNDNDKNEQNRAIDDDDGEEEQAQQLQELEEILANSNEQQQPKPVSQTNSENNNQSDETNRTNETRGGLVQNINYFERQEMPNGLTEEEQMLGKVRPFWIPDEDAQNCLHCDVRFTLIKRRHHCRSCGKVLCSQCCNFKAQLPYLEYKEARVCQLCYAILMKIEEIERINGHQLDISNHQNNENNNESIANNSQSDHPPDPNNPSEYCSTISPLEQVSEAINLPLPTVMVPVGVLKRTNGNNRRSNNSSSDSSNNEITTVKQVIFSDGVRPGGDLVEQPTSSSSTSNNTNNSNCNMDANHKPVITRTQLQVKSPLAEKILVPFENFSKRFKFSRIVVSDSINGQTLPPIINYNELKSINSSLPSKPNYGQLLEILRDPQLPWITFGLTKNLHINTKIISKTCCNSQECWSFSSKGLASVGQDEIVCVIDCQSLRRCSITVTNDERSQISSSSSCSQNSSEMLLEFPRDVLRMYTTLYDSASTANLYMDLMHIFFPDGLFNNKENSGFIFTRPTMQCLRNIHLPPPPFLIAILIHRWEIPWAKIFPLRLVLRLGYEYKMYPSPVISYANRKSAYFEIGHTIMNVLADFRNFHYTLSVVKDLFICVEQRKRVTLFVPKLSYEKVCKVLSTSNEHVLAFGGNLSLRADSHLVCVQNEDDDDIHSQYRTEISSYPGSSEKLTGASFIVFSGVLKSSTGLKAKMNIVEDGLLVQIPPSLMEEFRSAIKDMKDFRIDCCKVNDTNSNPDEWIQLKWVNDELSTNLGVRSQIDGLNLEGIQSARIFSNPDYANERYLIRWTEVFLLQINDNGRRSEVINANKLAESVAQAFCVALIDYLDQLYENGLTKISLRISLDIDKVGYESGSGGKPLPPQITQPLDDALIPVIMSNISTTGIEDPLVIELLFFVLLK</sequence>
<keyword evidence="3" id="KW-0862">Zinc</keyword>
<protein>
    <submittedName>
        <fullName evidence="8">Zinc finger FYVE domain-containing protein 9-like</fullName>
    </submittedName>
</protein>
<dbReference type="GO" id="GO:0031901">
    <property type="term" value="C:early endosome membrane"/>
    <property type="evidence" value="ECO:0007669"/>
    <property type="project" value="TreeGrafter"/>
</dbReference>
<dbReference type="InterPro" id="IPR000306">
    <property type="entry name" value="Znf_FYVE"/>
</dbReference>